<dbReference type="AlphaFoldDB" id="A0AAF1BSH7"/>
<dbReference type="RefSeq" id="WP_068129741.1">
    <property type="nucleotide sequence ID" value="NZ_CP136964.1"/>
</dbReference>
<proteinExistence type="predicted"/>
<evidence type="ECO:0000313" key="3">
    <source>
        <dbReference type="Proteomes" id="UP000243626"/>
    </source>
</evidence>
<keyword evidence="3" id="KW-1185">Reference proteome</keyword>
<dbReference type="Proteomes" id="UP000243626">
    <property type="component" value="Chromosome"/>
</dbReference>
<dbReference type="PANTHER" id="PTHR40072">
    <property type="entry name" value="MOLYBDOPTERIN-GUANINE DINUCLEOTIDE BIOSYNTHESIS ADAPTER PROTEIN-RELATED"/>
    <property type="match status" value="1"/>
</dbReference>
<feature type="domain" description="Molybdopterin-guanine dinucleotide biosynthesis protein B (MobB)" evidence="1">
    <location>
        <begin position="3"/>
        <end position="112"/>
    </location>
</feature>
<organism evidence="2 3">
    <name type="scientific">Nosocomiicoccus massiliensis</name>
    <dbReference type="NCBI Taxonomy" id="1232430"/>
    <lineage>
        <taxon>Bacteria</taxon>
        <taxon>Bacillati</taxon>
        <taxon>Bacillota</taxon>
        <taxon>Bacilli</taxon>
        <taxon>Bacillales</taxon>
        <taxon>Staphylococcaceae</taxon>
        <taxon>Nosocomiicoccus</taxon>
    </lineage>
</organism>
<dbReference type="GO" id="GO:0005525">
    <property type="term" value="F:GTP binding"/>
    <property type="evidence" value="ECO:0007669"/>
    <property type="project" value="InterPro"/>
</dbReference>
<dbReference type="GO" id="GO:0006777">
    <property type="term" value="P:Mo-molybdopterin cofactor biosynthetic process"/>
    <property type="evidence" value="ECO:0007669"/>
    <property type="project" value="InterPro"/>
</dbReference>
<dbReference type="Pfam" id="PF03205">
    <property type="entry name" value="MobB"/>
    <property type="match status" value="1"/>
</dbReference>
<dbReference type="InterPro" id="IPR004435">
    <property type="entry name" value="MobB_dom"/>
</dbReference>
<reference evidence="3" key="1">
    <citation type="submission" date="2017-09" db="EMBL/GenBank/DDBJ databases">
        <title>Bacterial strain isolated from the female urinary microbiota.</title>
        <authorList>
            <person name="Thomas-White K."/>
            <person name="Kumar N."/>
            <person name="Forster S."/>
            <person name="Putonti C."/>
            <person name="Lawley T."/>
            <person name="Wolfe A.J."/>
        </authorList>
    </citation>
    <scope>NUCLEOTIDE SEQUENCE [LARGE SCALE GENOMIC DNA]</scope>
    <source>
        <strain evidence="3">UMB0959</strain>
    </source>
</reference>
<dbReference type="KEGG" id="nmy:CJ229_007545"/>
<dbReference type="InterPro" id="IPR027417">
    <property type="entry name" value="P-loop_NTPase"/>
</dbReference>
<dbReference type="EMBL" id="CP136964">
    <property type="protein sequence ID" value="WOS95932.1"/>
    <property type="molecule type" value="Genomic_DNA"/>
</dbReference>
<dbReference type="NCBIfam" id="TIGR00176">
    <property type="entry name" value="mobB"/>
    <property type="match status" value="1"/>
</dbReference>
<gene>
    <name evidence="2" type="primary">mobB</name>
    <name evidence="2" type="ORF">CJ229_007545</name>
</gene>
<accession>A0AAF1BSH7</accession>
<name>A0AAF1BSH7_9STAP</name>
<evidence type="ECO:0000313" key="2">
    <source>
        <dbReference type="EMBL" id="WOS95932.1"/>
    </source>
</evidence>
<dbReference type="SUPFAM" id="SSF52540">
    <property type="entry name" value="P-loop containing nucleoside triphosphate hydrolases"/>
    <property type="match status" value="1"/>
</dbReference>
<dbReference type="Gene3D" id="3.40.50.300">
    <property type="entry name" value="P-loop containing nucleotide triphosphate hydrolases"/>
    <property type="match status" value="1"/>
</dbReference>
<protein>
    <submittedName>
        <fullName evidence="2">Molybdopterin-guanine dinucleotide biosynthesis protein B</fullName>
    </submittedName>
</protein>
<dbReference type="InterPro" id="IPR052539">
    <property type="entry name" value="MGD_biosynthesis_adapter"/>
</dbReference>
<dbReference type="PANTHER" id="PTHR40072:SF1">
    <property type="entry name" value="MOLYBDOPTERIN-GUANINE DINUCLEOTIDE BIOSYNTHESIS ADAPTER PROTEIN"/>
    <property type="match status" value="1"/>
</dbReference>
<evidence type="ECO:0000259" key="1">
    <source>
        <dbReference type="Pfam" id="PF03205"/>
    </source>
</evidence>
<sequence length="148" mass="16904">MKILQVVGYKDTGKTTLIVEFLKILKASNLKAAVIKHHHIDIDDSTDTGKFSRLSDYTILNTPNYTIYHDNKVPGLKEQIEALNGKVDVILIEGYKNEDYDKIVLTHSFTGEKGDIRELELSNVVNYYNVASDQDAILQWFKGWSKNR</sequence>